<feature type="compositionally biased region" description="Low complexity" evidence="1">
    <location>
        <begin position="199"/>
        <end position="210"/>
    </location>
</feature>
<dbReference type="RefSeq" id="WP_277563854.1">
    <property type="nucleotide sequence ID" value="NZ_JAPDHZ010000002.1"/>
</dbReference>
<feature type="compositionally biased region" description="Polar residues" evidence="1">
    <location>
        <begin position="165"/>
        <end position="180"/>
    </location>
</feature>
<evidence type="ECO:0000313" key="2">
    <source>
        <dbReference type="EMBL" id="MDG0789968.1"/>
    </source>
</evidence>
<sequence>MSESTVGAKSIGIKANTFISKWNKQISNISSDYRITTSVTQGDVQDVLQETFNDNVGMIATINKNDQTLRNAIIISTGISDPTQAVGLIAAWTTLLQVTSPTLDAAGAQEIVSQLSKAAKDQQAETIVTKGSMRYTFRVNETIGLWLIAENAEDQNEDIKPPVASASNAIISTNEPSESSKPTEKIEPTPSPSIQMSEPSATPSATSTAKPKSEKWNTYQNARFGFELSYPKSWVRGEEPANGDGIELSEKSAGSILAYASFYMEELAPDLTGYKSFTLNNGKKAHLLVQDEGNTTTIQLTYILDKRIQYGLSGSLSSGYYQKNKQTIETMLKSLDFFEGLEG</sequence>
<dbReference type="EMBL" id="JAPDHZ010000002">
    <property type="protein sequence ID" value="MDG0789968.1"/>
    <property type="molecule type" value="Genomic_DNA"/>
</dbReference>
<evidence type="ECO:0000313" key="3">
    <source>
        <dbReference type="Proteomes" id="UP001153387"/>
    </source>
</evidence>
<dbReference type="AlphaFoldDB" id="A0A9X4KDE5"/>
<feature type="region of interest" description="Disordered" evidence="1">
    <location>
        <begin position="159"/>
        <end position="214"/>
    </location>
</feature>
<gene>
    <name evidence="2" type="ORF">OMP38_03190</name>
</gene>
<organism evidence="2 3">
    <name type="scientific">Cohnella ginsengisoli</name>
    <dbReference type="NCBI Taxonomy" id="425004"/>
    <lineage>
        <taxon>Bacteria</taxon>
        <taxon>Bacillati</taxon>
        <taxon>Bacillota</taxon>
        <taxon>Bacilli</taxon>
        <taxon>Bacillales</taxon>
        <taxon>Paenibacillaceae</taxon>
        <taxon>Cohnella</taxon>
    </lineage>
</organism>
<name>A0A9X4KDE5_9BACL</name>
<reference evidence="2 3" key="1">
    <citation type="submission" date="2022-10" db="EMBL/GenBank/DDBJ databases">
        <title>Comparative genomic analysis of Cohnella hashimotonis sp. nov., isolated from the International Space Station.</title>
        <authorList>
            <person name="Simpson A."/>
            <person name="Venkateswaran K."/>
        </authorList>
    </citation>
    <scope>NUCLEOTIDE SEQUENCE [LARGE SCALE GENOMIC DNA]</scope>
    <source>
        <strain evidence="2 3">DSM 18997</strain>
    </source>
</reference>
<protein>
    <submittedName>
        <fullName evidence="2">Uncharacterized protein</fullName>
    </submittedName>
</protein>
<dbReference type="Proteomes" id="UP001153387">
    <property type="component" value="Unassembled WGS sequence"/>
</dbReference>
<proteinExistence type="predicted"/>
<evidence type="ECO:0000256" key="1">
    <source>
        <dbReference type="SAM" id="MobiDB-lite"/>
    </source>
</evidence>
<comment type="caution">
    <text evidence="2">The sequence shown here is derived from an EMBL/GenBank/DDBJ whole genome shotgun (WGS) entry which is preliminary data.</text>
</comment>
<accession>A0A9X4KDE5</accession>
<keyword evidence="3" id="KW-1185">Reference proteome</keyword>